<proteinExistence type="predicted"/>
<dbReference type="Proteomes" id="UP000542674">
    <property type="component" value="Unassembled WGS sequence"/>
</dbReference>
<dbReference type="SUPFAM" id="SSF56112">
    <property type="entry name" value="Protein kinase-like (PK-like)"/>
    <property type="match status" value="1"/>
</dbReference>
<accession>A0A7W7WX24</accession>
<keyword evidence="2" id="KW-1185">Reference proteome</keyword>
<reference evidence="1 2" key="1">
    <citation type="submission" date="2020-08" db="EMBL/GenBank/DDBJ databases">
        <title>Sequencing the genomes of 1000 actinobacteria strains.</title>
        <authorList>
            <person name="Klenk H.-P."/>
        </authorList>
    </citation>
    <scope>NUCLEOTIDE SEQUENCE [LARGE SCALE GENOMIC DNA]</scope>
    <source>
        <strain evidence="1 2">DSM 45084</strain>
    </source>
</reference>
<dbReference type="AlphaFoldDB" id="A0A7W7WX24"/>
<name>A0A7W7WX24_9PSEU</name>
<evidence type="ECO:0008006" key="3">
    <source>
        <dbReference type="Google" id="ProtNLM"/>
    </source>
</evidence>
<gene>
    <name evidence="1" type="ORF">F4559_003976</name>
</gene>
<dbReference type="Gene3D" id="1.10.510.10">
    <property type="entry name" value="Transferase(Phosphotransferase) domain 1"/>
    <property type="match status" value="1"/>
</dbReference>
<dbReference type="InterPro" id="IPR011009">
    <property type="entry name" value="Kinase-like_dom_sf"/>
</dbReference>
<protein>
    <recommendedName>
        <fullName evidence="3">Protein kinase domain-containing protein</fullName>
    </recommendedName>
</protein>
<organism evidence="1 2">
    <name type="scientific">Saccharothrix violaceirubra</name>
    <dbReference type="NCBI Taxonomy" id="413306"/>
    <lineage>
        <taxon>Bacteria</taxon>
        <taxon>Bacillati</taxon>
        <taxon>Actinomycetota</taxon>
        <taxon>Actinomycetes</taxon>
        <taxon>Pseudonocardiales</taxon>
        <taxon>Pseudonocardiaceae</taxon>
        <taxon>Saccharothrix</taxon>
    </lineage>
</organism>
<sequence length="328" mass="36568">MSRLADHAAVSTALSLLGDNELRTLVDNAPVVHEGIGGTAVRLTVEGRDVFVKRVALTTLERQGRNVRSTANLFGLPPWFHYGLGSAGFGGWRELAAHVMATDWVIAGRTAAFPLLHHWRALDQEPRAVDLAEVERTVAFWDGLPSVRHRVEALAVATSALVLFLEHFPYTLDEWAGRHGVGGFVEKDLLDGLDFLRGNGLWHFDTHLGNILTDGGRLYFCDFGLACSTRFALDPHEREFLDRNVAHDRDYAIRCLVDRVLRTACGDDRERADAVLRRCAETGDSPDLAGIPEADADVVRRHARTALRMKRFYHDLVVESRRTPYPDA</sequence>
<comment type="caution">
    <text evidence="1">The sequence shown here is derived from an EMBL/GenBank/DDBJ whole genome shotgun (WGS) entry which is preliminary data.</text>
</comment>
<dbReference type="RefSeq" id="WP_184670726.1">
    <property type="nucleotide sequence ID" value="NZ_BAABAI010000022.1"/>
</dbReference>
<evidence type="ECO:0000313" key="2">
    <source>
        <dbReference type="Proteomes" id="UP000542674"/>
    </source>
</evidence>
<evidence type="ECO:0000313" key="1">
    <source>
        <dbReference type="EMBL" id="MBB4966617.1"/>
    </source>
</evidence>
<dbReference type="EMBL" id="JACHJS010000001">
    <property type="protein sequence ID" value="MBB4966617.1"/>
    <property type="molecule type" value="Genomic_DNA"/>
</dbReference>